<dbReference type="EMBL" id="LCFP01000003">
    <property type="protein sequence ID" value="KKS98162.1"/>
    <property type="molecule type" value="Genomic_DNA"/>
</dbReference>
<name>A0A0G1DKS8_9BACT</name>
<evidence type="ECO:0000313" key="1">
    <source>
        <dbReference type="EMBL" id="KKS98162.1"/>
    </source>
</evidence>
<dbReference type="Gene3D" id="2.30.30.140">
    <property type="match status" value="1"/>
</dbReference>
<evidence type="ECO:0008006" key="3">
    <source>
        <dbReference type="Google" id="ProtNLM"/>
    </source>
</evidence>
<dbReference type="STRING" id="1618443.UV73_C0003G0104"/>
<comment type="caution">
    <text evidence="1">The sequence shown here is derived from an EMBL/GenBank/DDBJ whole genome shotgun (WGS) entry which is preliminary data.</text>
</comment>
<protein>
    <recommendedName>
        <fullName evidence="3">HypC/HybG/HupF family hydrogenase formation chaperone</fullName>
    </recommendedName>
</protein>
<reference evidence="1 2" key="1">
    <citation type="journal article" date="2015" name="Nature">
        <title>rRNA introns, odd ribosomes, and small enigmatic genomes across a large radiation of phyla.</title>
        <authorList>
            <person name="Brown C.T."/>
            <person name="Hug L.A."/>
            <person name="Thomas B.C."/>
            <person name="Sharon I."/>
            <person name="Castelle C.J."/>
            <person name="Singh A."/>
            <person name="Wilkins M.J."/>
            <person name="Williams K.H."/>
            <person name="Banfield J.F."/>
        </authorList>
    </citation>
    <scope>NUCLEOTIDE SEQUENCE [LARGE SCALE GENOMIC DNA]</scope>
</reference>
<dbReference type="SUPFAM" id="SSF159127">
    <property type="entry name" value="HupF/HypC-like"/>
    <property type="match status" value="1"/>
</dbReference>
<proteinExistence type="predicted"/>
<evidence type="ECO:0000313" key="2">
    <source>
        <dbReference type="Proteomes" id="UP000034894"/>
    </source>
</evidence>
<accession>A0A0G1DKS8</accession>
<organism evidence="1 2">
    <name type="scientific">Candidatus Gottesmanbacteria bacterium GW2011_GWA2_43_14</name>
    <dbReference type="NCBI Taxonomy" id="1618443"/>
    <lineage>
        <taxon>Bacteria</taxon>
        <taxon>Candidatus Gottesmaniibacteriota</taxon>
    </lineage>
</organism>
<gene>
    <name evidence="1" type="ORF">UV73_C0003G0104</name>
</gene>
<sequence length="66" mass="7047">MCFTVPVKVLQVVGNKAMIEGGRTVSLTGDLTVKKGEYLQVAGGLAVARLSREEGMKVRLLIKSLS</sequence>
<dbReference type="AlphaFoldDB" id="A0A0G1DKS8"/>
<dbReference type="Proteomes" id="UP000034894">
    <property type="component" value="Unassembled WGS sequence"/>
</dbReference>